<reference evidence="1 2" key="1">
    <citation type="submission" date="2018-06" db="EMBL/GenBank/DDBJ databases">
        <title>Comparative genomics reveals the genomic features of Rhizophagus irregularis, R. cerebriforme, R. diaphanum and Gigaspora rosea, and their symbiotic lifestyle signature.</title>
        <authorList>
            <person name="Morin E."/>
            <person name="San Clemente H."/>
            <person name="Chen E.C.H."/>
            <person name="De La Providencia I."/>
            <person name="Hainaut M."/>
            <person name="Kuo A."/>
            <person name="Kohler A."/>
            <person name="Murat C."/>
            <person name="Tang N."/>
            <person name="Roy S."/>
            <person name="Loubradou J."/>
            <person name="Henrissat B."/>
            <person name="Grigoriev I.V."/>
            <person name="Corradi N."/>
            <person name="Roux C."/>
            <person name="Martin F.M."/>
        </authorList>
    </citation>
    <scope>NUCLEOTIDE SEQUENCE [LARGE SCALE GENOMIC DNA]</scope>
    <source>
        <strain evidence="1 2">DAOM 227022</strain>
    </source>
</reference>
<accession>A0A397TGT6</accession>
<evidence type="ECO:0000313" key="1">
    <source>
        <dbReference type="EMBL" id="RIA97470.1"/>
    </source>
</evidence>
<name>A0A397TGT6_9GLOM</name>
<comment type="caution">
    <text evidence="1">The sequence shown here is derived from an EMBL/GenBank/DDBJ whole genome shotgun (WGS) entry which is preliminary data.</text>
</comment>
<proteinExistence type="predicted"/>
<evidence type="ECO:0000313" key="2">
    <source>
        <dbReference type="Proteomes" id="UP000265703"/>
    </source>
</evidence>
<dbReference type="AlphaFoldDB" id="A0A397TGT6"/>
<dbReference type="Proteomes" id="UP000265703">
    <property type="component" value="Unassembled WGS sequence"/>
</dbReference>
<sequence length="56" mass="7042">MHAYLNGTWRHRNLLVEKYFEECVSEHVHRERIKSDFTHQHIFVIDHFLSKYRHYS</sequence>
<dbReference type="EMBL" id="QKYT01000029">
    <property type="protein sequence ID" value="RIA97470.1"/>
    <property type="molecule type" value="Genomic_DNA"/>
</dbReference>
<gene>
    <name evidence="1" type="ORF">C1645_752269</name>
</gene>
<protein>
    <submittedName>
        <fullName evidence="1">Uncharacterized protein</fullName>
    </submittedName>
</protein>
<keyword evidence="2" id="KW-1185">Reference proteome</keyword>
<organism evidence="1 2">
    <name type="scientific">Glomus cerebriforme</name>
    <dbReference type="NCBI Taxonomy" id="658196"/>
    <lineage>
        <taxon>Eukaryota</taxon>
        <taxon>Fungi</taxon>
        <taxon>Fungi incertae sedis</taxon>
        <taxon>Mucoromycota</taxon>
        <taxon>Glomeromycotina</taxon>
        <taxon>Glomeromycetes</taxon>
        <taxon>Glomerales</taxon>
        <taxon>Glomeraceae</taxon>
        <taxon>Glomus</taxon>
    </lineage>
</organism>